<dbReference type="PROSITE" id="PS50112">
    <property type="entry name" value="PAS"/>
    <property type="match status" value="1"/>
</dbReference>
<dbReference type="InterPro" id="IPR002197">
    <property type="entry name" value="HTH_Fis"/>
</dbReference>
<dbReference type="AlphaFoldDB" id="A0A916T6N0"/>
<evidence type="ECO:0000313" key="3">
    <source>
        <dbReference type="EMBL" id="GGB33672.1"/>
    </source>
</evidence>
<protein>
    <submittedName>
        <fullName evidence="3">Transcriptional regulator PpsR</fullName>
    </submittedName>
</protein>
<gene>
    <name evidence="3" type="ORF">GCM10011316_02200</name>
</gene>
<comment type="caution">
    <text evidence="3">The sequence shown here is derived from an EMBL/GenBank/DDBJ whole genome shotgun (WGS) entry which is preliminary data.</text>
</comment>
<dbReference type="Pfam" id="PF13426">
    <property type="entry name" value="PAS_9"/>
    <property type="match status" value="1"/>
</dbReference>
<dbReference type="PRINTS" id="PR01590">
    <property type="entry name" value="HTHFIS"/>
</dbReference>
<dbReference type="SUPFAM" id="SSF55785">
    <property type="entry name" value="PYP-like sensor domain (PAS domain)"/>
    <property type="match status" value="3"/>
</dbReference>
<dbReference type="InterPro" id="IPR009057">
    <property type="entry name" value="Homeodomain-like_sf"/>
</dbReference>
<dbReference type="InterPro" id="IPR011785">
    <property type="entry name" value="Tscrpt_reg_PpsR-CrtJ"/>
</dbReference>
<dbReference type="SMART" id="SM00091">
    <property type="entry name" value="PAS"/>
    <property type="match status" value="3"/>
</dbReference>
<dbReference type="Proteomes" id="UP000605148">
    <property type="component" value="Unassembled WGS sequence"/>
</dbReference>
<proteinExistence type="predicted"/>
<dbReference type="NCBIfam" id="TIGR02040">
    <property type="entry name" value="PpsR-CrtJ"/>
    <property type="match status" value="1"/>
</dbReference>
<dbReference type="GO" id="GO:0043565">
    <property type="term" value="F:sequence-specific DNA binding"/>
    <property type="evidence" value="ECO:0007669"/>
    <property type="project" value="InterPro"/>
</dbReference>
<dbReference type="Gene3D" id="1.20.5.430">
    <property type="match status" value="1"/>
</dbReference>
<dbReference type="Pfam" id="PF02954">
    <property type="entry name" value="HTH_8"/>
    <property type="match status" value="1"/>
</dbReference>
<reference evidence="3" key="2">
    <citation type="submission" date="2020-09" db="EMBL/GenBank/DDBJ databases">
        <authorList>
            <person name="Sun Q."/>
            <person name="Zhou Y."/>
        </authorList>
    </citation>
    <scope>NUCLEOTIDE SEQUENCE</scope>
    <source>
        <strain evidence="3">CGMCC 1.12426</strain>
    </source>
</reference>
<keyword evidence="4" id="KW-1185">Reference proteome</keyword>
<evidence type="ECO:0000256" key="1">
    <source>
        <dbReference type="SAM" id="MobiDB-lite"/>
    </source>
</evidence>
<dbReference type="CDD" id="cd00130">
    <property type="entry name" value="PAS"/>
    <property type="match status" value="1"/>
</dbReference>
<dbReference type="InterPro" id="IPR035965">
    <property type="entry name" value="PAS-like_dom_sf"/>
</dbReference>
<dbReference type="EMBL" id="BMFA01000001">
    <property type="protein sequence ID" value="GGB33672.1"/>
    <property type="molecule type" value="Genomic_DNA"/>
</dbReference>
<organism evidence="3 4">
    <name type="scientific">Roseibium aquae</name>
    <dbReference type="NCBI Taxonomy" id="1323746"/>
    <lineage>
        <taxon>Bacteria</taxon>
        <taxon>Pseudomonadati</taxon>
        <taxon>Pseudomonadota</taxon>
        <taxon>Alphaproteobacteria</taxon>
        <taxon>Hyphomicrobiales</taxon>
        <taxon>Stappiaceae</taxon>
        <taxon>Roseibium</taxon>
    </lineage>
</organism>
<feature type="region of interest" description="Disordered" evidence="1">
    <location>
        <begin position="1"/>
        <end position="20"/>
    </location>
</feature>
<feature type="domain" description="PAS" evidence="2">
    <location>
        <begin position="165"/>
        <end position="236"/>
    </location>
</feature>
<dbReference type="Pfam" id="PF13188">
    <property type="entry name" value="PAS_8"/>
    <property type="match status" value="1"/>
</dbReference>
<name>A0A916T6N0_9HYPH</name>
<dbReference type="Gene3D" id="1.10.10.60">
    <property type="entry name" value="Homeodomain-like"/>
    <property type="match status" value="1"/>
</dbReference>
<dbReference type="Gene3D" id="3.30.450.20">
    <property type="entry name" value="PAS domain"/>
    <property type="match status" value="3"/>
</dbReference>
<dbReference type="InterPro" id="IPR000014">
    <property type="entry name" value="PAS"/>
</dbReference>
<accession>A0A916T6N0</accession>
<reference evidence="3" key="1">
    <citation type="journal article" date="2014" name="Int. J. Syst. Evol. Microbiol.">
        <title>Complete genome sequence of Corynebacterium casei LMG S-19264T (=DSM 44701T), isolated from a smear-ripened cheese.</title>
        <authorList>
            <consortium name="US DOE Joint Genome Institute (JGI-PGF)"/>
            <person name="Walter F."/>
            <person name="Albersmeier A."/>
            <person name="Kalinowski J."/>
            <person name="Ruckert C."/>
        </authorList>
    </citation>
    <scope>NUCLEOTIDE SEQUENCE</scope>
    <source>
        <strain evidence="3">CGMCC 1.12426</strain>
    </source>
</reference>
<sequence>MPDGHMDKAPSKSTHTEFQHSSRLFDGLPAGTALGLVSLGADITLIIALDGKVQDVAFRDEAVSNYRPESWIGQPWRNSVTPECFEKIDALLDECMKTGVSRPHHLNHRHKGLPDLPVEYILAKVDGFDGLLAFGRDLRRFAEIQQQLIQAQFELEGEYRRIREAEARYRIIFQKLDRGVLVVDGDQRRILDGNSSAGMLLGVSQGKLAGESLASLFKKTDRDAIASALGTARDKGIERTIHARRMADDEELVLIIAPYRESGQVNFLLTLHPANTGAQMENGLAYARHDWLDAVPEPGVLTDAKGIVLTVNDRFLDLLHVLSRNQVIGRNINNWLGASNVDMQVLLSRLQDEGEVGLFQSALRDGLGATRPVRLNALMDTAYADPRVVILVNEQNPRDAGQRVRGTPHHTATSDFAELIGRVPLKELIRESADVIEKLCIEAALKQTENNRASAADLLGLSRQSLYIKLKRHGLEDYDGSK</sequence>
<dbReference type="NCBIfam" id="TIGR00229">
    <property type="entry name" value="sensory_box"/>
    <property type="match status" value="1"/>
</dbReference>
<evidence type="ECO:0000313" key="4">
    <source>
        <dbReference type="Proteomes" id="UP000605148"/>
    </source>
</evidence>
<dbReference type="SUPFAM" id="SSF46689">
    <property type="entry name" value="Homeodomain-like"/>
    <property type="match status" value="1"/>
</dbReference>
<evidence type="ECO:0000259" key="2">
    <source>
        <dbReference type="PROSITE" id="PS50112"/>
    </source>
</evidence>